<evidence type="ECO:0000313" key="4">
    <source>
        <dbReference type="EMBL" id="EXJ91803.1"/>
    </source>
</evidence>
<evidence type="ECO:0000256" key="1">
    <source>
        <dbReference type="PROSITE-ProRule" id="PRU10141"/>
    </source>
</evidence>
<dbReference type="PROSITE" id="PS50011">
    <property type="entry name" value="PROTEIN_KINASE_DOM"/>
    <property type="match status" value="1"/>
</dbReference>
<dbReference type="InterPro" id="IPR011009">
    <property type="entry name" value="Kinase-like_dom_sf"/>
</dbReference>
<evidence type="ECO:0000256" key="2">
    <source>
        <dbReference type="SAM" id="MobiDB-lite"/>
    </source>
</evidence>
<dbReference type="Gene3D" id="1.10.510.10">
    <property type="entry name" value="Transferase(Phosphotransferase) domain 1"/>
    <property type="match status" value="1"/>
</dbReference>
<feature type="domain" description="Protein kinase" evidence="3">
    <location>
        <begin position="418"/>
        <end position="770"/>
    </location>
</feature>
<keyword evidence="5" id="KW-1185">Reference proteome</keyword>
<gene>
    <name evidence="4" type="ORF">A1O3_00353</name>
</gene>
<dbReference type="CDD" id="cd00180">
    <property type="entry name" value="PKc"/>
    <property type="match status" value="1"/>
</dbReference>
<reference evidence="4 5" key="1">
    <citation type="submission" date="2013-03" db="EMBL/GenBank/DDBJ databases">
        <title>The Genome Sequence of Capronia epimyces CBS 606.96.</title>
        <authorList>
            <consortium name="The Broad Institute Genomics Platform"/>
            <person name="Cuomo C."/>
            <person name="de Hoog S."/>
            <person name="Gorbushina A."/>
            <person name="Walker B."/>
            <person name="Young S.K."/>
            <person name="Zeng Q."/>
            <person name="Gargeya S."/>
            <person name="Fitzgerald M."/>
            <person name="Haas B."/>
            <person name="Abouelleil A."/>
            <person name="Allen A.W."/>
            <person name="Alvarado L."/>
            <person name="Arachchi H.M."/>
            <person name="Berlin A.M."/>
            <person name="Chapman S.B."/>
            <person name="Gainer-Dewar J."/>
            <person name="Goldberg J."/>
            <person name="Griggs A."/>
            <person name="Gujja S."/>
            <person name="Hansen M."/>
            <person name="Howarth C."/>
            <person name="Imamovic A."/>
            <person name="Ireland A."/>
            <person name="Larimer J."/>
            <person name="McCowan C."/>
            <person name="Murphy C."/>
            <person name="Pearson M."/>
            <person name="Poon T.W."/>
            <person name="Priest M."/>
            <person name="Roberts A."/>
            <person name="Saif S."/>
            <person name="Shea T."/>
            <person name="Sisk P."/>
            <person name="Sykes S."/>
            <person name="Wortman J."/>
            <person name="Nusbaum C."/>
            <person name="Birren B."/>
        </authorList>
    </citation>
    <scope>NUCLEOTIDE SEQUENCE [LARGE SCALE GENOMIC DNA]</scope>
    <source>
        <strain evidence="4 5">CBS 606.96</strain>
    </source>
</reference>
<evidence type="ECO:0000313" key="5">
    <source>
        <dbReference type="Proteomes" id="UP000019478"/>
    </source>
</evidence>
<comment type="caution">
    <text evidence="4">The sequence shown here is derived from an EMBL/GenBank/DDBJ whole genome shotgun (WGS) entry which is preliminary data.</text>
</comment>
<dbReference type="GO" id="GO:0005524">
    <property type="term" value="F:ATP binding"/>
    <property type="evidence" value="ECO:0007669"/>
    <property type="project" value="UniProtKB-UniRule"/>
</dbReference>
<feature type="region of interest" description="Disordered" evidence="2">
    <location>
        <begin position="784"/>
        <end position="841"/>
    </location>
</feature>
<keyword evidence="4" id="KW-0808">Transferase</keyword>
<sequence length="841" mass="94918">MPRDSLEGAVTRRSPTGPSPTAAPGPSPTRRPGPPNKPPAAPGRARGDAGTHEAPLDASESSSATRHQRVPSLSVQKASDRSAEAPQPTSPDHLSPRPPASRPSSIRSARSRERPFQIIEDDPLPRILPEKSECRLRITFDGRDGTPKQSQLTFEKTWTDPASYGELYQQIKQRVDAHKRELVRDRQNVGIEVYQRHGSCLVVGGRHEGPYSVIEDYEAEVLEQKAIQNICGFIYRHPFEPFRLEICLHFSSIRKTPQQSYGRYGRMVIAEINSKMSDNNFMDQEFLPRVHRDQLTSAQIIENILREEPPRKFGSDPRRLSQEIVQRGASTLFIACVHRSMENDLALHLIFGHNYNDTKLPLPGKGTCREPSCDYEVKILLKHLRAFFARTIERDGKRHELEYDEVMPIMNIANEETGAKETKLGEGSYGSVTAVTIDPSHHYLTGDPDRTFALKKFTDQGNFAASFRREFSMLERLFRKQHPHIVTHITSWTQRGIHYILYPQATRNLRTHIDKHQSPGRSGVNVAWLLRQFNGLADGLRSIHEMTEETSGYEHSSTTVDQTNHFVYGYHHDIKPENILLFEHVPGRNPVFKLSDFGAGKFHTMPKSQIHETMISQQSSQLRGTMSYYGPELRRSKTRPFDIWALACVYFEVTIWFALPPGHLEQFHLLREEQSPRTLGWADDYYWRESPVAGAGAGAGGATATAADDAQLRPAVTQYFTLLRDELAKDPDEIGRLLLGSLLDLILECFAINPKERPTADKLCNRLDELQNQAETLAKNYEREVSTPGGSSGHSLQSSDASDHDHDNGNASSNGGDDFFARSPSQRNLTFPEDPPSHRHR</sequence>
<keyword evidence="1" id="KW-0067">ATP-binding</keyword>
<accession>W9YGX7</accession>
<feature type="compositionally biased region" description="Pro residues" evidence="2">
    <location>
        <begin position="17"/>
        <end position="41"/>
    </location>
</feature>
<dbReference type="GO" id="GO:0004674">
    <property type="term" value="F:protein serine/threonine kinase activity"/>
    <property type="evidence" value="ECO:0007669"/>
    <property type="project" value="TreeGrafter"/>
</dbReference>
<keyword evidence="1" id="KW-0547">Nucleotide-binding</keyword>
<feature type="compositionally biased region" description="Polar residues" evidence="2">
    <location>
        <begin position="59"/>
        <end position="77"/>
    </location>
</feature>
<dbReference type="AlphaFoldDB" id="W9YGX7"/>
<dbReference type="InterPro" id="IPR000719">
    <property type="entry name" value="Prot_kinase_dom"/>
</dbReference>
<dbReference type="eggNOG" id="KOG0593">
    <property type="taxonomic scope" value="Eukaryota"/>
</dbReference>
<dbReference type="InterPro" id="IPR017441">
    <property type="entry name" value="Protein_kinase_ATP_BS"/>
</dbReference>
<dbReference type="SUPFAM" id="SSF56112">
    <property type="entry name" value="Protein kinase-like (PK-like)"/>
    <property type="match status" value="1"/>
</dbReference>
<feature type="region of interest" description="Disordered" evidence="2">
    <location>
        <begin position="1"/>
        <end position="118"/>
    </location>
</feature>
<evidence type="ECO:0000259" key="3">
    <source>
        <dbReference type="PROSITE" id="PS50011"/>
    </source>
</evidence>
<feature type="binding site" evidence="1">
    <location>
        <position position="455"/>
    </location>
    <ligand>
        <name>ATP</name>
        <dbReference type="ChEBI" id="CHEBI:30616"/>
    </ligand>
</feature>
<dbReference type="PROSITE" id="PS00107">
    <property type="entry name" value="PROTEIN_KINASE_ATP"/>
    <property type="match status" value="1"/>
</dbReference>
<name>W9YGX7_9EURO</name>
<protein>
    <submittedName>
        <fullName evidence="4">CMGC protein kinase</fullName>
    </submittedName>
</protein>
<dbReference type="PANTHER" id="PTHR24359:SF37">
    <property type="entry name" value="PROTEIN KINASE DOMAIN-CONTAINING PROTEIN"/>
    <property type="match status" value="1"/>
</dbReference>
<dbReference type="Proteomes" id="UP000019478">
    <property type="component" value="Unassembled WGS sequence"/>
</dbReference>
<organism evidence="4 5">
    <name type="scientific">Capronia epimyces CBS 606.96</name>
    <dbReference type="NCBI Taxonomy" id="1182542"/>
    <lineage>
        <taxon>Eukaryota</taxon>
        <taxon>Fungi</taxon>
        <taxon>Dikarya</taxon>
        <taxon>Ascomycota</taxon>
        <taxon>Pezizomycotina</taxon>
        <taxon>Eurotiomycetes</taxon>
        <taxon>Chaetothyriomycetidae</taxon>
        <taxon>Chaetothyriales</taxon>
        <taxon>Herpotrichiellaceae</taxon>
        <taxon>Capronia</taxon>
    </lineage>
</organism>
<dbReference type="Pfam" id="PF00069">
    <property type="entry name" value="Pkinase"/>
    <property type="match status" value="1"/>
</dbReference>
<dbReference type="SMART" id="SM00220">
    <property type="entry name" value="S_TKc"/>
    <property type="match status" value="1"/>
</dbReference>
<dbReference type="GeneID" id="19164493"/>
<dbReference type="Gene3D" id="3.30.200.20">
    <property type="entry name" value="Phosphorylase Kinase, domain 1"/>
    <property type="match status" value="1"/>
</dbReference>
<dbReference type="EMBL" id="AMGY01000001">
    <property type="protein sequence ID" value="EXJ91803.1"/>
    <property type="molecule type" value="Genomic_DNA"/>
</dbReference>
<dbReference type="OrthoDB" id="1046782at2759"/>
<dbReference type="RefSeq" id="XP_007728693.1">
    <property type="nucleotide sequence ID" value="XM_007730503.1"/>
</dbReference>
<dbReference type="PANTHER" id="PTHR24359">
    <property type="entry name" value="SERINE/THREONINE-PROTEIN KINASE SBK1"/>
    <property type="match status" value="1"/>
</dbReference>
<keyword evidence="4" id="KW-0418">Kinase</keyword>
<feature type="compositionally biased region" description="Basic and acidic residues" evidence="2">
    <location>
        <begin position="45"/>
        <end position="55"/>
    </location>
</feature>
<dbReference type="HOGENOM" id="CLU_361295_0_0_1"/>
<proteinExistence type="predicted"/>